<evidence type="ECO:0000313" key="6">
    <source>
        <dbReference type="EMBL" id="AKZ64238.1"/>
    </source>
</evidence>
<dbReference type="SUPFAM" id="SSF53955">
    <property type="entry name" value="Lysozyme-like"/>
    <property type="match status" value="1"/>
</dbReference>
<dbReference type="PANTHER" id="PTHR37423">
    <property type="entry name" value="SOLUBLE LYTIC MUREIN TRANSGLYCOSYLASE-RELATED"/>
    <property type="match status" value="1"/>
</dbReference>
<feature type="domain" description="DUF4124" evidence="5">
    <location>
        <begin position="27"/>
        <end position="53"/>
    </location>
</feature>
<reference evidence="7" key="1">
    <citation type="journal article" date="2015" name="Genome Announc.">
        <title>Complete Genome Sequence of Herbaspirillum hiltneri N3 (DSM 17495), Isolated from Surface-Sterilized Wheat Roots.</title>
        <authorList>
            <person name="Guizelini D."/>
            <person name="Saizaki P.M."/>
            <person name="Coimbra N.A."/>
            <person name="Weiss V.A."/>
            <person name="Faoro H."/>
            <person name="Sfeir M.Z."/>
            <person name="Baura V.A."/>
            <person name="Monteiro R.A."/>
            <person name="Chubatsu L.S."/>
            <person name="Souza E.M."/>
            <person name="Cruz L.M."/>
            <person name="Pedrosa F.O."/>
            <person name="Raittz R.T."/>
            <person name="Marchaukoski J.N."/>
            <person name="Steffens M.B."/>
        </authorList>
    </citation>
    <scope>NUCLEOTIDE SEQUENCE [LARGE SCALE GENOMIC DNA]</scope>
    <source>
        <strain evidence="7">N3</strain>
    </source>
</reference>
<organism evidence="6 7">
    <name type="scientific">Herbaspirillum hiltneri N3</name>
    <dbReference type="NCBI Taxonomy" id="1262470"/>
    <lineage>
        <taxon>Bacteria</taxon>
        <taxon>Pseudomonadati</taxon>
        <taxon>Pseudomonadota</taxon>
        <taxon>Betaproteobacteria</taxon>
        <taxon>Burkholderiales</taxon>
        <taxon>Oxalobacteraceae</taxon>
        <taxon>Herbaspirillum</taxon>
    </lineage>
</organism>
<dbReference type="Pfam" id="PF13511">
    <property type="entry name" value="DUF4124"/>
    <property type="match status" value="1"/>
</dbReference>
<gene>
    <name evidence="6" type="ORF">F506_17610</name>
</gene>
<comment type="similarity">
    <text evidence="1">Belongs to the transglycosylase Slt family.</text>
</comment>
<dbReference type="EMBL" id="CP011409">
    <property type="protein sequence ID" value="AKZ64238.1"/>
    <property type="molecule type" value="Genomic_DNA"/>
</dbReference>
<dbReference type="InterPro" id="IPR008258">
    <property type="entry name" value="Transglycosylase_SLT_dom_1"/>
</dbReference>
<dbReference type="PANTHER" id="PTHR37423:SF2">
    <property type="entry name" value="MEMBRANE-BOUND LYTIC MUREIN TRANSGLYCOSYLASE C"/>
    <property type="match status" value="1"/>
</dbReference>
<evidence type="ECO:0000259" key="4">
    <source>
        <dbReference type="Pfam" id="PF01464"/>
    </source>
</evidence>
<proteinExistence type="inferred from homology"/>
<evidence type="ECO:0000313" key="7">
    <source>
        <dbReference type="Proteomes" id="UP000063429"/>
    </source>
</evidence>
<feature type="chain" id="PRO_5045477138" evidence="3">
    <location>
        <begin position="38"/>
        <end position="280"/>
    </location>
</feature>
<evidence type="ECO:0000259" key="5">
    <source>
        <dbReference type="Pfam" id="PF13511"/>
    </source>
</evidence>
<feature type="domain" description="Transglycosylase SLT" evidence="4">
    <location>
        <begin position="111"/>
        <end position="216"/>
    </location>
</feature>
<sequence length="280" mass="30823">MNVVNGISIDSNDRTRGQRLLASALLVLCLMAPAAHADVYGYIDADGTAHVSTEKLDERYQLFMRGEATFDSDKIARGVPGVDARPNMSSPLMKLMLQHPNLKKYEAMLDQSAREFSVDPALLKAIMAAESGFNPGAVSPKGAIGLMQIMPETAERYGVQGDRRKTIQQKLTDPRINIRLAARYLRDLQVLFPKRLELAIASYNAGERAVQKYNNQIPPYPETRNYVQLVAQFYQLYQPGGSAGNNTGNTGNAGSSDKPRRVEIILPGRRSMPPSPTSVE</sequence>
<dbReference type="InterPro" id="IPR000189">
    <property type="entry name" value="Transglyc_AS"/>
</dbReference>
<evidence type="ECO:0000256" key="1">
    <source>
        <dbReference type="ARBA" id="ARBA00007734"/>
    </source>
</evidence>
<dbReference type="Pfam" id="PF01464">
    <property type="entry name" value="SLT"/>
    <property type="match status" value="1"/>
</dbReference>
<dbReference type="Proteomes" id="UP000063429">
    <property type="component" value="Chromosome"/>
</dbReference>
<dbReference type="PROSITE" id="PS00922">
    <property type="entry name" value="TRANSGLYCOSYLASE"/>
    <property type="match status" value="1"/>
</dbReference>
<keyword evidence="3" id="KW-0732">Signal</keyword>
<accession>A0ABN4HZ59</accession>
<dbReference type="InterPro" id="IPR023346">
    <property type="entry name" value="Lysozyme-like_dom_sf"/>
</dbReference>
<keyword evidence="7" id="KW-1185">Reference proteome</keyword>
<dbReference type="Gene3D" id="1.10.530.10">
    <property type="match status" value="1"/>
</dbReference>
<feature type="compositionally biased region" description="Low complexity" evidence="2">
    <location>
        <begin position="244"/>
        <end position="256"/>
    </location>
</feature>
<feature type="signal peptide" evidence="3">
    <location>
        <begin position="1"/>
        <end position="37"/>
    </location>
</feature>
<dbReference type="InterPro" id="IPR025392">
    <property type="entry name" value="DUF4124"/>
</dbReference>
<dbReference type="RefSeq" id="WP_053199576.1">
    <property type="nucleotide sequence ID" value="NZ_CP011409.1"/>
</dbReference>
<evidence type="ECO:0000256" key="2">
    <source>
        <dbReference type="SAM" id="MobiDB-lite"/>
    </source>
</evidence>
<feature type="region of interest" description="Disordered" evidence="2">
    <location>
        <begin position="241"/>
        <end position="280"/>
    </location>
</feature>
<protein>
    <submittedName>
        <fullName evidence="6">Lytic transglycosylase</fullName>
    </submittedName>
</protein>
<name>A0ABN4HZ59_9BURK</name>
<evidence type="ECO:0000256" key="3">
    <source>
        <dbReference type="SAM" id="SignalP"/>
    </source>
</evidence>
<dbReference type="CDD" id="cd00254">
    <property type="entry name" value="LT-like"/>
    <property type="match status" value="1"/>
</dbReference>